<accession>A0A6J4H1V2</accession>
<dbReference type="PANTHER" id="PTHR22604">
    <property type="entry name" value="OXIDOREDUCTASES"/>
    <property type="match status" value="1"/>
</dbReference>
<organism evidence="5">
    <name type="scientific">uncultured Mycobacteriales bacterium</name>
    <dbReference type="NCBI Taxonomy" id="581187"/>
    <lineage>
        <taxon>Bacteria</taxon>
        <taxon>Bacillati</taxon>
        <taxon>Actinomycetota</taxon>
        <taxon>Actinomycetes</taxon>
        <taxon>Mycobacteriales</taxon>
        <taxon>environmental samples</taxon>
    </lineage>
</organism>
<feature type="domain" description="Gfo/Idh/MocA-like oxidoreductase N-terminal" evidence="3">
    <location>
        <begin position="1"/>
        <end position="119"/>
    </location>
</feature>
<dbReference type="PANTHER" id="PTHR22604:SF105">
    <property type="entry name" value="TRANS-1,2-DIHYDROBENZENE-1,2-DIOL DEHYDROGENASE"/>
    <property type="match status" value="1"/>
</dbReference>
<dbReference type="EMBL" id="CADCTP010000006">
    <property type="protein sequence ID" value="CAA9212714.1"/>
    <property type="molecule type" value="Genomic_DNA"/>
</dbReference>
<proteinExistence type="inferred from homology"/>
<dbReference type="GO" id="GO:0016491">
    <property type="term" value="F:oxidoreductase activity"/>
    <property type="evidence" value="ECO:0007669"/>
    <property type="project" value="UniProtKB-KW"/>
</dbReference>
<feature type="domain" description="GFO/IDH/MocA-like oxidoreductase" evidence="4">
    <location>
        <begin position="129"/>
        <end position="240"/>
    </location>
</feature>
<gene>
    <name evidence="5" type="ORF">AVDCRST_MAG41-59</name>
</gene>
<dbReference type="GO" id="GO:0000166">
    <property type="term" value="F:nucleotide binding"/>
    <property type="evidence" value="ECO:0007669"/>
    <property type="project" value="InterPro"/>
</dbReference>
<comment type="similarity">
    <text evidence="1">Belongs to the Gfo/Idh/MocA family.</text>
</comment>
<dbReference type="InterPro" id="IPR000683">
    <property type="entry name" value="Gfo/Idh/MocA-like_OxRdtase_N"/>
</dbReference>
<evidence type="ECO:0000259" key="4">
    <source>
        <dbReference type="Pfam" id="PF22725"/>
    </source>
</evidence>
<keyword evidence="2" id="KW-0560">Oxidoreductase</keyword>
<dbReference type="Pfam" id="PF01408">
    <property type="entry name" value="GFO_IDH_MocA"/>
    <property type="match status" value="1"/>
</dbReference>
<dbReference type="Gene3D" id="3.40.50.720">
    <property type="entry name" value="NAD(P)-binding Rossmann-like Domain"/>
    <property type="match status" value="1"/>
</dbReference>
<evidence type="ECO:0000256" key="1">
    <source>
        <dbReference type="ARBA" id="ARBA00010928"/>
    </source>
</evidence>
<dbReference type="AlphaFoldDB" id="A0A6J4H1V2"/>
<dbReference type="SUPFAM" id="SSF55347">
    <property type="entry name" value="Glyceraldehyde-3-phosphate dehydrogenase-like, C-terminal domain"/>
    <property type="match status" value="1"/>
</dbReference>
<name>A0A6J4H1V2_9ACTN</name>
<reference evidence="5" key="1">
    <citation type="submission" date="2020-02" db="EMBL/GenBank/DDBJ databases">
        <authorList>
            <person name="Meier V. D."/>
        </authorList>
    </citation>
    <scope>NUCLEOTIDE SEQUENCE</scope>
    <source>
        <strain evidence="5">AVDCRST_MAG41</strain>
    </source>
</reference>
<dbReference type="InterPro" id="IPR036291">
    <property type="entry name" value="NAD(P)-bd_dom_sf"/>
</dbReference>
<evidence type="ECO:0000313" key="5">
    <source>
        <dbReference type="EMBL" id="CAA9212714.1"/>
    </source>
</evidence>
<protein>
    <submittedName>
        <fullName evidence="5">Uncharacterized protein</fullName>
    </submittedName>
</protein>
<dbReference type="InterPro" id="IPR050984">
    <property type="entry name" value="Gfo/Idh/MocA_domain"/>
</dbReference>
<dbReference type="Gene3D" id="3.30.360.10">
    <property type="entry name" value="Dihydrodipicolinate Reductase, domain 2"/>
    <property type="match status" value="1"/>
</dbReference>
<sequence length="323" mass="33596">MRWGILGPGKISRSFLTGLAGSRTERAVAVGSRDLARARAVADDFGVGRAHGSYERLLADDAVEAVYIGTPNSTHGEWAVAAAKAGKHVLCEKPLGRDVAEAEAMFAAAREHGVWLMEAFMYRFHPRTLRLQELVAAGDLGEPVLVRASFGFPIGAGSNVRLSADLAGGALMDVGCYPVNAARMLAGPVRGVTAVARWEDVDVTLAGTLDHESGAIGVLSCGLRSGRHNELQVVGSAGVVDVPDAFTPPRDRPSVLRVTGGRDTHELAFEPVDQYTAEAEGFAALVAAGHDGAAGLPRMPLAESLDNAATIEALLAAAGRSAG</sequence>
<dbReference type="InterPro" id="IPR055170">
    <property type="entry name" value="GFO_IDH_MocA-like_dom"/>
</dbReference>
<evidence type="ECO:0000256" key="2">
    <source>
        <dbReference type="ARBA" id="ARBA00023002"/>
    </source>
</evidence>
<dbReference type="Pfam" id="PF22725">
    <property type="entry name" value="GFO_IDH_MocA_C3"/>
    <property type="match status" value="1"/>
</dbReference>
<dbReference type="SUPFAM" id="SSF51735">
    <property type="entry name" value="NAD(P)-binding Rossmann-fold domains"/>
    <property type="match status" value="1"/>
</dbReference>
<evidence type="ECO:0000259" key="3">
    <source>
        <dbReference type="Pfam" id="PF01408"/>
    </source>
</evidence>